<feature type="region of interest" description="Disordered" evidence="1">
    <location>
        <begin position="20"/>
        <end position="39"/>
    </location>
</feature>
<keyword evidence="3" id="KW-1185">Reference proteome</keyword>
<evidence type="ECO:0000313" key="2">
    <source>
        <dbReference type="EMBL" id="KAJ8396527.1"/>
    </source>
</evidence>
<sequence>MNPRKETEAIRMFTVSVDSLMRPEPSGRPSRAVTPQDCERTRTVPATVPIPLAGARKLALSTSMGSSALPRRLGN</sequence>
<organism evidence="2 3">
    <name type="scientific">Aldrovandia affinis</name>
    <dbReference type="NCBI Taxonomy" id="143900"/>
    <lineage>
        <taxon>Eukaryota</taxon>
        <taxon>Metazoa</taxon>
        <taxon>Chordata</taxon>
        <taxon>Craniata</taxon>
        <taxon>Vertebrata</taxon>
        <taxon>Euteleostomi</taxon>
        <taxon>Actinopterygii</taxon>
        <taxon>Neopterygii</taxon>
        <taxon>Teleostei</taxon>
        <taxon>Notacanthiformes</taxon>
        <taxon>Halosauridae</taxon>
        <taxon>Aldrovandia</taxon>
    </lineage>
</organism>
<name>A0AAD7S5T6_9TELE</name>
<dbReference type="AlphaFoldDB" id="A0AAD7S5T6"/>
<accession>A0AAD7S5T6</accession>
<proteinExistence type="predicted"/>
<reference evidence="2" key="1">
    <citation type="journal article" date="2023" name="Science">
        <title>Genome structures resolve the early diversification of teleost fishes.</title>
        <authorList>
            <person name="Parey E."/>
            <person name="Louis A."/>
            <person name="Montfort J."/>
            <person name="Bouchez O."/>
            <person name="Roques C."/>
            <person name="Iampietro C."/>
            <person name="Lluch J."/>
            <person name="Castinel A."/>
            <person name="Donnadieu C."/>
            <person name="Desvignes T."/>
            <person name="Floi Bucao C."/>
            <person name="Jouanno E."/>
            <person name="Wen M."/>
            <person name="Mejri S."/>
            <person name="Dirks R."/>
            <person name="Jansen H."/>
            <person name="Henkel C."/>
            <person name="Chen W.J."/>
            <person name="Zahm M."/>
            <person name="Cabau C."/>
            <person name="Klopp C."/>
            <person name="Thompson A.W."/>
            <person name="Robinson-Rechavi M."/>
            <person name="Braasch I."/>
            <person name="Lecointre G."/>
            <person name="Bobe J."/>
            <person name="Postlethwait J.H."/>
            <person name="Berthelot C."/>
            <person name="Roest Crollius H."/>
            <person name="Guiguen Y."/>
        </authorList>
    </citation>
    <scope>NUCLEOTIDE SEQUENCE</scope>
    <source>
        <strain evidence="2">NC1722</strain>
    </source>
</reference>
<protein>
    <submittedName>
        <fullName evidence="2">Uncharacterized protein</fullName>
    </submittedName>
</protein>
<gene>
    <name evidence="2" type="ORF">AAFF_G00018330</name>
</gene>
<dbReference type="EMBL" id="JAINUG010000106">
    <property type="protein sequence ID" value="KAJ8396527.1"/>
    <property type="molecule type" value="Genomic_DNA"/>
</dbReference>
<comment type="caution">
    <text evidence="2">The sequence shown here is derived from an EMBL/GenBank/DDBJ whole genome shotgun (WGS) entry which is preliminary data.</text>
</comment>
<evidence type="ECO:0000256" key="1">
    <source>
        <dbReference type="SAM" id="MobiDB-lite"/>
    </source>
</evidence>
<dbReference type="Proteomes" id="UP001221898">
    <property type="component" value="Unassembled WGS sequence"/>
</dbReference>
<evidence type="ECO:0000313" key="3">
    <source>
        <dbReference type="Proteomes" id="UP001221898"/>
    </source>
</evidence>